<sequence>MRKHRSIPHVFHWRCSVRRNNLSRAYLEVLLEGGFCPVALIFWFKSVKPPTKIRADLILMWDGHQRGISSALVQGSSHLLQRDLLPVLL</sequence>
<dbReference type="AlphaFoldDB" id="A0A8B9FB52"/>
<evidence type="ECO:0000313" key="3">
    <source>
        <dbReference type="Proteomes" id="UP000694522"/>
    </source>
</evidence>
<keyword evidence="3" id="KW-1185">Reference proteome</keyword>
<dbReference type="Proteomes" id="UP000694522">
    <property type="component" value="Unplaced"/>
</dbReference>
<organism evidence="2 3">
    <name type="scientific">Amazona collaria</name>
    <name type="common">yellow-billed parrot</name>
    <dbReference type="NCBI Taxonomy" id="241587"/>
    <lineage>
        <taxon>Eukaryota</taxon>
        <taxon>Metazoa</taxon>
        <taxon>Chordata</taxon>
        <taxon>Craniata</taxon>
        <taxon>Vertebrata</taxon>
        <taxon>Euteleostomi</taxon>
        <taxon>Archelosauria</taxon>
        <taxon>Archosauria</taxon>
        <taxon>Dinosauria</taxon>
        <taxon>Saurischia</taxon>
        <taxon>Theropoda</taxon>
        <taxon>Coelurosauria</taxon>
        <taxon>Aves</taxon>
        <taxon>Neognathae</taxon>
        <taxon>Neoaves</taxon>
        <taxon>Telluraves</taxon>
        <taxon>Australaves</taxon>
        <taxon>Psittaciformes</taxon>
        <taxon>Psittacidae</taxon>
        <taxon>Amazona</taxon>
    </lineage>
</organism>
<accession>A0A8B9FB52</accession>
<evidence type="ECO:0000256" key="1">
    <source>
        <dbReference type="SAM" id="Phobius"/>
    </source>
</evidence>
<name>A0A8B9FB52_9PSIT</name>
<dbReference type="Ensembl" id="ENSACOT00000007684.1">
    <property type="protein sequence ID" value="ENSACOP00000007420.1"/>
    <property type="gene ID" value="ENSACOG00000005223.1"/>
</dbReference>
<keyword evidence="1" id="KW-0812">Transmembrane</keyword>
<proteinExistence type="predicted"/>
<protein>
    <submittedName>
        <fullName evidence="2">Uncharacterized protein</fullName>
    </submittedName>
</protein>
<feature type="transmembrane region" description="Helical" evidence="1">
    <location>
        <begin position="25"/>
        <end position="44"/>
    </location>
</feature>
<keyword evidence="1" id="KW-1133">Transmembrane helix</keyword>
<keyword evidence="1" id="KW-0472">Membrane</keyword>
<reference evidence="2" key="2">
    <citation type="submission" date="2025-09" db="UniProtKB">
        <authorList>
            <consortium name="Ensembl"/>
        </authorList>
    </citation>
    <scope>IDENTIFICATION</scope>
</reference>
<reference evidence="2" key="1">
    <citation type="submission" date="2025-08" db="UniProtKB">
        <authorList>
            <consortium name="Ensembl"/>
        </authorList>
    </citation>
    <scope>IDENTIFICATION</scope>
</reference>
<evidence type="ECO:0000313" key="2">
    <source>
        <dbReference type="Ensembl" id="ENSACOP00000007420.1"/>
    </source>
</evidence>